<name>A0A3N4JC97_9PEZI</name>
<dbReference type="InterPro" id="IPR053859">
    <property type="entry name" value="MVD-like_N"/>
</dbReference>
<dbReference type="Gene3D" id="3.30.230.10">
    <property type="match status" value="1"/>
</dbReference>
<dbReference type="GO" id="GO:0019287">
    <property type="term" value="P:isopentenyl diphosphate biosynthetic process, mevalonate pathway"/>
    <property type="evidence" value="ECO:0007669"/>
    <property type="project" value="TreeGrafter"/>
</dbReference>
<proteinExistence type="predicted"/>
<dbReference type="GO" id="GO:0005829">
    <property type="term" value="C:cytosol"/>
    <property type="evidence" value="ECO:0007669"/>
    <property type="project" value="TreeGrafter"/>
</dbReference>
<dbReference type="Pfam" id="PF22700">
    <property type="entry name" value="MVD-like_N"/>
    <property type="match status" value="1"/>
</dbReference>
<dbReference type="PANTHER" id="PTHR10977:SF3">
    <property type="entry name" value="DIPHOSPHOMEVALONATE DECARBOXYLASE"/>
    <property type="match status" value="1"/>
</dbReference>
<dbReference type="PANTHER" id="PTHR10977">
    <property type="entry name" value="DIPHOSPHOMEVALONATE DECARBOXYLASE"/>
    <property type="match status" value="1"/>
</dbReference>
<organism evidence="2 3">
    <name type="scientific">Choiromyces venosus 120613-1</name>
    <dbReference type="NCBI Taxonomy" id="1336337"/>
    <lineage>
        <taxon>Eukaryota</taxon>
        <taxon>Fungi</taxon>
        <taxon>Dikarya</taxon>
        <taxon>Ascomycota</taxon>
        <taxon>Pezizomycotina</taxon>
        <taxon>Pezizomycetes</taxon>
        <taxon>Pezizales</taxon>
        <taxon>Tuberaceae</taxon>
        <taxon>Choiromyces</taxon>
    </lineage>
</organism>
<evidence type="ECO:0000313" key="3">
    <source>
        <dbReference type="Proteomes" id="UP000276215"/>
    </source>
</evidence>
<keyword evidence="3" id="KW-1185">Reference proteome</keyword>
<feature type="domain" description="Diphosphomevalonate decarboxylase-like N-terminal" evidence="1">
    <location>
        <begin position="3"/>
        <end position="66"/>
    </location>
</feature>
<evidence type="ECO:0000313" key="2">
    <source>
        <dbReference type="EMBL" id="RPA94618.1"/>
    </source>
</evidence>
<dbReference type="STRING" id="1336337.A0A3N4JC97"/>
<reference evidence="2 3" key="1">
    <citation type="journal article" date="2018" name="Nat. Ecol. Evol.">
        <title>Pezizomycetes genomes reveal the molecular basis of ectomycorrhizal truffle lifestyle.</title>
        <authorList>
            <person name="Murat C."/>
            <person name="Payen T."/>
            <person name="Noel B."/>
            <person name="Kuo A."/>
            <person name="Morin E."/>
            <person name="Chen J."/>
            <person name="Kohler A."/>
            <person name="Krizsan K."/>
            <person name="Balestrini R."/>
            <person name="Da Silva C."/>
            <person name="Montanini B."/>
            <person name="Hainaut M."/>
            <person name="Levati E."/>
            <person name="Barry K.W."/>
            <person name="Belfiori B."/>
            <person name="Cichocki N."/>
            <person name="Clum A."/>
            <person name="Dockter R.B."/>
            <person name="Fauchery L."/>
            <person name="Guy J."/>
            <person name="Iotti M."/>
            <person name="Le Tacon F."/>
            <person name="Lindquist E.A."/>
            <person name="Lipzen A."/>
            <person name="Malagnac F."/>
            <person name="Mello A."/>
            <person name="Molinier V."/>
            <person name="Miyauchi S."/>
            <person name="Poulain J."/>
            <person name="Riccioni C."/>
            <person name="Rubini A."/>
            <person name="Sitrit Y."/>
            <person name="Splivallo R."/>
            <person name="Traeger S."/>
            <person name="Wang M."/>
            <person name="Zifcakova L."/>
            <person name="Wipf D."/>
            <person name="Zambonelli A."/>
            <person name="Paolocci F."/>
            <person name="Nowrousian M."/>
            <person name="Ottonello S."/>
            <person name="Baldrian P."/>
            <person name="Spatafora J.W."/>
            <person name="Henrissat B."/>
            <person name="Nagy L.G."/>
            <person name="Aury J.M."/>
            <person name="Wincker P."/>
            <person name="Grigoriev I.V."/>
            <person name="Bonfante P."/>
            <person name="Martin F.M."/>
        </authorList>
    </citation>
    <scope>NUCLEOTIDE SEQUENCE [LARGE SCALE GENOMIC DNA]</scope>
    <source>
        <strain evidence="2 3">120613-1</strain>
    </source>
</reference>
<dbReference type="Proteomes" id="UP000276215">
    <property type="component" value="Unassembled WGS sequence"/>
</dbReference>
<dbReference type="AlphaFoldDB" id="A0A3N4JC97"/>
<dbReference type="EMBL" id="ML120435">
    <property type="protein sequence ID" value="RPA94618.1"/>
    <property type="molecule type" value="Genomic_DNA"/>
</dbReference>
<gene>
    <name evidence="2" type="ORF">L873DRAFT_1814187</name>
</gene>
<dbReference type="GO" id="GO:0004163">
    <property type="term" value="F:diphosphomevalonate decarboxylase activity"/>
    <property type="evidence" value="ECO:0007669"/>
    <property type="project" value="TreeGrafter"/>
</dbReference>
<protein>
    <recommendedName>
        <fullName evidence="1">Diphosphomevalonate decarboxylase-like N-terminal domain-containing protein</fullName>
    </recommendedName>
</protein>
<dbReference type="InterPro" id="IPR014721">
    <property type="entry name" value="Ribsml_uS5_D2-typ_fold_subgr"/>
</dbReference>
<dbReference type="OrthoDB" id="10253702at2759"/>
<evidence type="ECO:0000259" key="1">
    <source>
        <dbReference type="Pfam" id="PF22700"/>
    </source>
</evidence>
<accession>A0A3N4JC97</accession>
<sequence>MCWGKRDTKLSLPINSSLSQADLRTHTTSVCSSTFTKNPLWLNGEAQDVSGARQTASFRELKILERNLEDANPSLPKLSEYCVHAVAGATSRLQQDLRPPLLASEP</sequence>